<sequence>MNFFYCGWREMQGRAAMAIQDRPYMGSRMAIGTSKMGFLRCEELVDGGVSRRELV</sequence>
<accession>A0A0A8ZCP9</accession>
<protein>
    <submittedName>
        <fullName evidence="1">Uncharacterized protein</fullName>
    </submittedName>
</protein>
<reference evidence="1" key="2">
    <citation type="journal article" date="2015" name="Data Brief">
        <title>Shoot transcriptome of the giant reed, Arundo donax.</title>
        <authorList>
            <person name="Barrero R.A."/>
            <person name="Guerrero F.D."/>
            <person name="Moolhuijzen P."/>
            <person name="Goolsby J.A."/>
            <person name="Tidwell J."/>
            <person name="Bellgard S.E."/>
            <person name="Bellgard M.I."/>
        </authorList>
    </citation>
    <scope>NUCLEOTIDE SEQUENCE</scope>
    <source>
        <tissue evidence="1">Shoot tissue taken approximately 20 cm above the soil surface</tissue>
    </source>
</reference>
<evidence type="ECO:0000313" key="1">
    <source>
        <dbReference type="EMBL" id="JAD35473.1"/>
    </source>
</evidence>
<dbReference type="EMBL" id="GBRH01262422">
    <property type="protein sequence ID" value="JAD35473.1"/>
    <property type="molecule type" value="Transcribed_RNA"/>
</dbReference>
<proteinExistence type="predicted"/>
<organism evidence="1">
    <name type="scientific">Arundo donax</name>
    <name type="common">Giant reed</name>
    <name type="synonym">Donax arundinaceus</name>
    <dbReference type="NCBI Taxonomy" id="35708"/>
    <lineage>
        <taxon>Eukaryota</taxon>
        <taxon>Viridiplantae</taxon>
        <taxon>Streptophyta</taxon>
        <taxon>Embryophyta</taxon>
        <taxon>Tracheophyta</taxon>
        <taxon>Spermatophyta</taxon>
        <taxon>Magnoliopsida</taxon>
        <taxon>Liliopsida</taxon>
        <taxon>Poales</taxon>
        <taxon>Poaceae</taxon>
        <taxon>PACMAD clade</taxon>
        <taxon>Arundinoideae</taxon>
        <taxon>Arundineae</taxon>
        <taxon>Arundo</taxon>
    </lineage>
</organism>
<reference evidence="1" key="1">
    <citation type="submission" date="2014-09" db="EMBL/GenBank/DDBJ databases">
        <authorList>
            <person name="Magalhaes I.L.F."/>
            <person name="Oliveira U."/>
            <person name="Santos F.R."/>
            <person name="Vidigal T.H.D.A."/>
            <person name="Brescovit A.D."/>
            <person name="Santos A.J."/>
        </authorList>
    </citation>
    <scope>NUCLEOTIDE SEQUENCE</scope>
    <source>
        <tissue evidence="1">Shoot tissue taken approximately 20 cm above the soil surface</tissue>
    </source>
</reference>
<name>A0A0A8ZCP9_ARUDO</name>
<dbReference type="AlphaFoldDB" id="A0A0A8ZCP9"/>